<dbReference type="EMBL" id="NVUS01000003">
    <property type="protein sequence ID" value="PCJ03067.1"/>
    <property type="molecule type" value="Genomic_DNA"/>
</dbReference>
<dbReference type="PANTHER" id="PTHR43377:SF1">
    <property type="entry name" value="BILIVERDIN REDUCTASE A"/>
    <property type="match status" value="1"/>
</dbReference>
<dbReference type="AlphaFoldDB" id="A0A2A4Z7S0"/>
<feature type="domain" description="GFO/IDH/MocA-like oxidoreductase" evidence="2">
    <location>
        <begin position="133"/>
        <end position="268"/>
    </location>
</feature>
<dbReference type="Gene3D" id="3.40.50.720">
    <property type="entry name" value="NAD(P)-binding Rossmann-like Domain"/>
    <property type="match status" value="1"/>
</dbReference>
<name>A0A2A4Z7S0_9PROT</name>
<sequence>MGARLAIVGVGWWATFNHIPTIEAIEHADIVAICDLDSEKLKIVGAEFGISAQYTDITEMLSKEKLDGVLISTPHIYHTEAAILALEAGCHVLVEKPMATTAKDGTAIYEASKFANKQVLIPTAMNFEDHTKQAVDWVAANDIGDIRHVVCQMGSALADLFNGEPMLETEDHLFRPPASTWADPQKCGGYGWGQMSHSLAWLFYVTDLTLESVYCMDGKSSTGVDLYDAAVARASNGATVVLSGSSTVPKHRGLHLEVRLYGTKGMIVFDTERARLEMHLHDGNYEIVTLSQDDVAYDGALPVQAFAALCKGEAVVNASNAECGAKTVETLDALYLSAKKGELVNIGAAR</sequence>
<dbReference type="InterPro" id="IPR051450">
    <property type="entry name" value="Gfo/Idh/MocA_Oxidoreductases"/>
</dbReference>
<dbReference type="Pfam" id="PF22725">
    <property type="entry name" value="GFO_IDH_MocA_C3"/>
    <property type="match status" value="1"/>
</dbReference>
<comment type="caution">
    <text evidence="3">The sequence shown here is derived from an EMBL/GenBank/DDBJ whole genome shotgun (WGS) entry which is preliminary data.</text>
</comment>
<dbReference type="Gene3D" id="3.30.360.10">
    <property type="entry name" value="Dihydrodipicolinate Reductase, domain 2"/>
    <property type="match status" value="1"/>
</dbReference>
<dbReference type="SUPFAM" id="SSF55347">
    <property type="entry name" value="Glyceraldehyde-3-phosphate dehydrogenase-like, C-terminal domain"/>
    <property type="match status" value="1"/>
</dbReference>
<reference evidence="3" key="2">
    <citation type="journal article" date="2018" name="ISME J.">
        <title>A dynamic microbial community with high functional redundancy inhabits the cold, oxic subseafloor aquifer.</title>
        <authorList>
            <person name="Tully B.J."/>
            <person name="Wheat C.G."/>
            <person name="Glazer B.T."/>
            <person name="Huber J.A."/>
        </authorList>
    </citation>
    <scope>NUCLEOTIDE SEQUENCE</scope>
    <source>
        <strain evidence="3">NORP83</strain>
    </source>
</reference>
<accession>A0A2A4Z7S0</accession>
<dbReference type="PANTHER" id="PTHR43377">
    <property type="entry name" value="BILIVERDIN REDUCTASE A"/>
    <property type="match status" value="1"/>
</dbReference>
<protein>
    <submittedName>
        <fullName evidence="3">Oxidoreductase</fullName>
    </submittedName>
</protein>
<dbReference type="GO" id="GO:0000166">
    <property type="term" value="F:nucleotide binding"/>
    <property type="evidence" value="ECO:0007669"/>
    <property type="project" value="InterPro"/>
</dbReference>
<proteinExistence type="predicted"/>
<reference key="1">
    <citation type="submission" date="2017-08" db="EMBL/GenBank/DDBJ databases">
        <title>A dynamic microbial community with high functional redundancy inhabits the cold, oxic subseafloor aquifer.</title>
        <authorList>
            <person name="Tully B.J."/>
            <person name="Wheat C.G."/>
            <person name="Glazer B.T."/>
            <person name="Huber J.A."/>
        </authorList>
    </citation>
    <scope>NUCLEOTIDE SEQUENCE [LARGE SCALE GENOMIC DNA]</scope>
</reference>
<gene>
    <name evidence="3" type="ORF">COB13_03775</name>
</gene>
<evidence type="ECO:0000259" key="1">
    <source>
        <dbReference type="Pfam" id="PF01408"/>
    </source>
</evidence>
<evidence type="ECO:0000313" key="3">
    <source>
        <dbReference type="EMBL" id="PCJ03067.1"/>
    </source>
</evidence>
<organism evidence="3">
    <name type="scientific">OCS116 cluster bacterium</name>
    <dbReference type="NCBI Taxonomy" id="2030921"/>
    <lineage>
        <taxon>Bacteria</taxon>
        <taxon>Pseudomonadati</taxon>
        <taxon>Pseudomonadota</taxon>
        <taxon>Alphaproteobacteria</taxon>
        <taxon>OCS116 cluster</taxon>
    </lineage>
</organism>
<dbReference type="InterPro" id="IPR000683">
    <property type="entry name" value="Gfo/Idh/MocA-like_OxRdtase_N"/>
</dbReference>
<dbReference type="SUPFAM" id="SSF51735">
    <property type="entry name" value="NAD(P)-binding Rossmann-fold domains"/>
    <property type="match status" value="1"/>
</dbReference>
<dbReference type="Pfam" id="PF01408">
    <property type="entry name" value="GFO_IDH_MocA"/>
    <property type="match status" value="1"/>
</dbReference>
<dbReference type="InterPro" id="IPR036291">
    <property type="entry name" value="NAD(P)-bd_dom_sf"/>
</dbReference>
<feature type="domain" description="Gfo/Idh/MocA-like oxidoreductase N-terminal" evidence="1">
    <location>
        <begin position="4"/>
        <end position="119"/>
    </location>
</feature>
<dbReference type="InterPro" id="IPR055170">
    <property type="entry name" value="GFO_IDH_MocA-like_dom"/>
</dbReference>
<evidence type="ECO:0000259" key="2">
    <source>
        <dbReference type="Pfam" id="PF22725"/>
    </source>
</evidence>